<reference evidence="4" key="1">
    <citation type="journal article" date="2019" name="Int. J. Syst. Evol. Microbiol.">
        <title>The Global Catalogue of Microorganisms (GCM) 10K type strain sequencing project: providing services to taxonomists for standard genome sequencing and annotation.</title>
        <authorList>
            <consortium name="The Broad Institute Genomics Platform"/>
            <consortium name="The Broad Institute Genome Sequencing Center for Infectious Disease"/>
            <person name="Wu L."/>
            <person name="Ma J."/>
        </authorList>
    </citation>
    <scope>NUCLEOTIDE SEQUENCE [LARGE SCALE GENOMIC DNA]</scope>
    <source>
        <strain evidence="4">CGMCC 4.7020</strain>
    </source>
</reference>
<name>A0ABW3XJ74_9ACTN</name>
<organism evidence="3 4">
    <name type="scientific">Streptomyces kaempferi</name>
    <dbReference type="NCBI Taxonomy" id="333725"/>
    <lineage>
        <taxon>Bacteria</taxon>
        <taxon>Bacillati</taxon>
        <taxon>Actinomycetota</taxon>
        <taxon>Actinomycetes</taxon>
        <taxon>Kitasatosporales</taxon>
        <taxon>Streptomycetaceae</taxon>
        <taxon>Streptomyces</taxon>
    </lineage>
</organism>
<sequence>MTKGERAALANVPTAVYRFYDSTDNLLYIGMTQNLEARWATHSRIQPWWLDVARREFTWYETRAEADAVEDASTAAEKPRYDRSGNRTTGESERRLDVEIERAMTAVSDDISNGSYPLWRVLPPYQELSKKYGIPIVGIARGLASLAHRDRTLVSHFDQFAVSLPGRTPSRDAEQIGMPYFLASNAFGRSSFTLTDLVDSTGYTRATLQHHVRRWQQEGRAERIGRTERGRQFLFQITRHPEPDPPPVLTYWSRDDVLAISQWLHQQLGDIADASEGVERDRAIIEACIPIQGVSMTGVQVLKVMARRFRNRPGCLYEWDISEGAAE</sequence>
<gene>
    <name evidence="3" type="ORF">ACFQ5X_24530</name>
</gene>
<dbReference type="Proteomes" id="UP001597058">
    <property type="component" value="Unassembled WGS sequence"/>
</dbReference>
<evidence type="ECO:0000313" key="3">
    <source>
        <dbReference type="EMBL" id="MFD1309009.1"/>
    </source>
</evidence>
<dbReference type="RefSeq" id="WP_381328631.1">
    <property type="nucleotide sequence ID" value="NZ_JBHTMM010000033.1"/>
</dbReference>
<dbReference type="InterPro" id="IPR035901">
    <property type="entry name" value="GIY-YIG_endonuc_sf"/>
</dbReference>
<comment type="caution">
    <text evidence="3">The sequence shown here is derived from an EMBL/GenBank/DDBJ whole genome shotgun (WGS) entry which is preliminary data.</text>
</comment>
<dbReference type="CDD" id="cd00719">
    <property type="entry name" value="GIY-YIG_SF"/>
    <property type="match status" value="1"/>
</dbReference>
<dbReference type="InterPro" id="IPR000305">
    <property type="entry name" value="GIY-YIG_endonuc"/>
</dbReference>
<feature type="compositionally biased region" description="Basic and acidic residues" evidence="1">
    <location>
        <begin position="77"/>
        <end position="93"/>
    </location>
</feature>
<dbReference type="EMBL" id="JBHTMM010000033">
    <property type="protein sequence ID" value="MFD1309009.1"/>
    <property type="molecule type" value="Genomic_DNA"/>
</dbReference>
<proteinExistence type="predicted"/>
<dbReference type="SUPFAM" id="SSF82771">
    <property type="entry name" value="GIY-YIG endonuclease"/>
    <property type="match status" value="1"/>
</dbReference>
<evidence type="ECO:0000256" key="1">
    <source>
        <dbReference type="SAM" id="MobiDB-lite"/>
    </source>
</evidence>
<protein>
    <submittedName>
        <fullName evidence="3">GIY-YIG nuclease family protein</fullName>
    </submittedName>
</protein>
<feature type="region of interest" description="Disordered" evidence="1">
    <location>
        <begin position="68"/>
        <end position="93"/>
    </location>
</feature>
<evidence type="ECO:0000313" key="4">
    <source>
        <dbReference type="Proteomes" id="UP001597058"/>
    </source>
</evidence>
<keyword evidence="4" id="KW-1185">Reference proteome</keyword>
<accession>A0ABW3XJ74</accession>
<evidence type="ECO:0000259" key="2">
    <source>
        <dbReference type="Pfam" id="PF01541"/>
    </source>
</evidence>
<dbReference type="Pfam" id="PF01541">
    <property type="entry name" value="GIY-YIG"/>
    <property type="match status" value="1"/>
</dbReference>
<feature type="domain" description="GIY-YIG" evidence="2">
    <location>
        <begin position="15"/>
        <end position="43"/>
    </location>
</feature>